<keyword evidence="1" id="KW-0812">Transmembrane</keyword>
<organism evidence="3 4">
    <name type="scientific">Romboutsia lituseburensis DSM 797</name>
    <dbReference type="NCBI Taxonomy" id="1121325"/>
    <lineage>
        <taxon>Bacteria</taxon>
        <taxon>Bacillati</taxon>
        <taxon>Bacillota</taxon>
        <taxon>Clostridia</taxon>
        <taxon>Peptostreptococcales</taxon>
        <taxon>Peptostreptococcaceae</taxon>
        <taxon>Romboutsia</taxon>
    </lineage>
</organism>
<evidence type="ECO:0000259" key="2">
    <source>
        <dbReference type="Pfam" id="PF04389"/>
    </source>
</evidence>
<dbReference type="Proteomes" id="UP000199068">
    <property type="component" value="Unassembled WGS sequence"/>
</dbReference>
<evidence type="ECO:0000313" key="3">
    <source>
        <dbReference type="EMBL" id="SDM26435.1"/>
    </source>
</evidence>
<dbReference type="STRING" id="1121325.SAMN04515677_107135"/>
<dbReference type="InterPro" id="IPR007484">
    <property type="entry name" value="Peptidase_M28"/>
</dbReference>
<dbReference type="SUPFAM" id="SSF53187">
    <property type="entry name" value="Zn-dependent exopeptidases"/>
    <property type="match status" value="1"/>
</dbReference>
<dbReference type="AlphaFoldDB" id="A0A1G9RVA1"/>
<keyword evidence="1" id="KW-1133">Transmembrane helix</keyword>
<feature type="transmembrane region" description="Helical" evidence="1">
    <location>
        <begin position="109"/>
        <end position="142"/>
    </location>
</feature>
<reference evidence="3 4" key="1">
    <citation type="submission" date="2016-10" db="EMBL/GenBank/DDBJ databases">
        <authorList>
            <person name="de Groot N.N."/>
        </authorList>
    </citation>
    <scope>NUCLEOTIDE SEQUENCE [LARGE SCALE GENOMIC DNA]</scope>
    <source>
        <strain evidence="3 4">DSM 797</strain>
    </source>
</reference>
<evidence type="ECO:0000256" key="1">
    <source>
        <dbReference type="SAM" id="Phobius"/>
    </source>
</evidence>
<accession>A0A1G9RVA1</accession>
<keyword evidence="1" id="KW-0472">Membrane</keyword>
<gene>
    <name evidence="3" type="ORF">SAMN04515677_107135</name>
</gene>
<dbReference type="Pfam" id="PF04389">
    <property type="entry name" value="Peptidase_M28"/>
    <property type="match status" value="1"/>
</dbReference>
<dbReference type="Gene3D" id="3.40.630.10">
    <property type="entry name" value="Zn peptidases"/>
    <property type="match status" value="1"/>
</dbReference>
<evidence type="ECO:0000313" key="4">
    <source>
        <dbReference type="Proteomes" id="UP000199068"/>
    </source>
</evidence>
<proteinExistence type="predicted"/>
<dbReference type="EMBL" id="FNGW01000007">
    <property type="protein sequence ID" value="SDM26435.1"/>
    <property type="molecule type" value="Genomic_DNA"/>
</dbReference>
<keyword evidence="4" id="KW-1185">Reference proteome</keyword>
<feature type="domain" description="Peptidase M28" evidence="2">
    <location>
        <begin position="144"/>
        <end position="294"/>
    </location>
</feature>
<dbReference type="RefSeq" id="WP_092727119.1">
    <property type="nucleotide sequence ID" value="NZ_FNGW01000007.1"/>
</dbReference>
<name>A0A1G9RVA1_9FIRM</name>
<sequence>MNYNTELDLIQDIMSNLKSKYGIRFRRNQKLDFIKYAQNIFRQMGYKTYVQEKVELSEYVFLNQNLIIGDIEKAKVIMCAHYDTPFRSLHRYKIIYGKKMLKRDIIKGGIAILAYLIFIGILLILLNCPTTIYLIVITLFILSVPNKENLNDNTSGVLTIFKIAAELKELNSSKVAFILFDNEEWGLIGSKVFKIQNKDVDNKLFINFDCVGVGDNIVITGDKDSICEAKKIGGNKKGIKGKNILVKEMDLSKANSDERRFKNRIRFATFHRNKHEQLYINNIHTKKDNKLDINNINEISSIIKDYIIKID</sequence>
<protein>
    <submittedName>
        <fullName evidence="3">Peptidase family M28</fullName>
    </submittedName>
</protein>